<dbReference type="AlphaFoldDB" id="A0A0S7EEP0"/>
<dbReference type="PANTHER" id="PTHR30532">
    <property type="entry name" value="IRON III DICITRATE-BINDING PERIPLASMIC PROTEIN"/>
    <property type="match status" value="1"/>
</dbReference>
<proteinExistence type="inferred from homology"/>
<reference evidence="6 7" key="1">
    <citation type="journal article" date="2016" name="J. Zhejiang Univ. Sci. B">
        <title>Antibiotic resistance mechanisms of Myroides sp.</title>
        <authorList>
            <person name="Hu S."/>
            <person name="Yuan S."/>
            <person name="Qu H."/>
            <person name="Jiang T."/>
            <person name="Zhou Y."/>
            <person name="Wang M."/>
            <person name="Ming D."/>
        </authorList>
    </citation>
    <scope>NUCLEOTIDE SEQUENCE [LARGE SCALE GENOMIC DNA]</scope>
    <source>
        <strain evidence="6 7">PR63039</strain>
    </source>
</reference>
<evidence type="ECO:0000313" key="7">
    <source>
        <dbReference type="Proteomes" id="UP000069030"/>
    </source>
</evidence>
<evidence type="ECO:0000256" key="1">
    <source>
        <dbReference type="ARBA" id="ARBA00004196"/>
    </source>
</evidence>
<evidence type="ECO:0000256" key="3">
    <source>
        <dbReference type="ARBA" id="ARBA00022448"/>
    </source>
</evidence>
<dbReference type="Proteomes" id="UP000069030">
    <property type="component" value="Chromosome"/>
</dbReference>
<evidence type="ECO:0000256" key="2">
    <source>
        <dbReference type="ARBA" id="ARBA00008814"/>
    </source>
</evidence>
<accession>A0A0S7EEP0</accession>
<dbReference type="GO" id="GO:0030288">
    <property type="term" value="C:outer membrane-bounded periplasmic space"/>
    <property type="evidence" value="ECO:0007669"/>
    <property type="project" value="TreeGrafter"/>
</dbReference>
<dbReference type="PROSITE" id="PS50983">
    <property type="entry name" value="FE_B12_PBP"/>
    <property type="match status" value="1"/>
</dbReference>
<comment type="subcellular location">
    <subcellularLocation>
        <location evidence="1">Cell envelope</location>
    </subcellularLocation>
</comment>
<dbReference type="eggNOG" id="COG4607">
    <property type="taxonomic scope" value="Bacteria"/>
</dbReference>
<evidence type="ECO:0000313" key="6">
    <source>
        <dbReference type="EMBL" id="ALU27777.1"/>
    </source>
</evidence>
<dbReference type="InterPro" id="IPR002491">
    <property type="entry name" value="ABC_transptr_periplasmic_BD"/>
</dbReference>
<name>A0A0S7EEP0_9FLAO</name>
<keyword evidence="5" id="KW-0732">Signal</keyword>
<keyword evidence="3" id="KW-0813">Transport</keyword>
<organism evidence="6 7">
    <name type="scientific">Myroides odoratimimus</name>
    <dbReference type="NCBI Taxonomy" id="76832"/>
    <lineage>
        <taxon>Bacteria</taxon>
        <taxon>Pseudomonadati</taxon>
        <taxon>Bacteroidota</taxon>
        <taxon>Flavobacteriia</taxon>
        <taxon>Flavobacteriales</taxon>
        <taxon>Flavobacteriaceae</taxon>
        <taxon>Myroides</taxon>
    </lineage>
</organism>
<dbReference type="PANTHER" id="PTHR30532:SF28">
    <property type="entry name" value="PETROBACTIN-BINDING PROTEIN YCLQ"/>
    <property type="match status" value="1"/>
</dbReference>
<dbReference type="GO" id="GO:1901678">
    <property type="term" value="P:iron coordination entity transport"/>
    <property type="evidence" value="ECO:0007669"/>
    <property type="project" value="UniProtKB-ARBA"/>
</dbReference>
<dbReference type="InterPro" id="IPR051313">
    <property type="entry name" value="Bact_iron-sidero_bind"/>
</dbReference>
<dbReference type="PROSITE" id="PS51257">
    <property type="entry name" value="PROKAR_LIPOPROTEIN"/>
    <property type="match status" value="1"/>
</dbReference>
<comment type="similarity">
    <text evidence="2">Belongs to the bacterial solute-binding protein 8 family.</text>
</comment>
<dbReference type="KEGG" id="mod:AS202_17210"/>
<evidence type="ECO:0000256" key="4">
    <source>
        <dbReference type="ARBA" id="ARBA00022496"/>
    </source>
</evidence>
<sequence>MRKQLITFALLALTITGCKESQKETETSNFIEVENNGTTVQVPIQPKTVAVLERGIMENMNELQIPFQGMAKEFTPKYLSHLEKDKSIVDLGAVFKPNFDVVANLSPDLVFMDNAFPADYDEMVKIAPTLMLGIPNKGDNYLKYIQDNILLLGKIYQVESKAEALSKDLDTRLSDLKALIAKSEAKAMVIIHSEGNFRLFDENTRYGFIFKDFGVKSATNITTEIANNHGQMINSEFILEHNPDILFIIDRDAIVQNTDKPTQITNALLEKVTAYKQNKVIYLDPDAWFLSGSGATSFKIFLEDIAKGYH</sequence>
<dbReference type="EMBL" id="CP013690">
    <property type="protein sequence ID" value="ALU27777.1"/>
    <property type="molecule type" value="Genomic_DNA"/>
</dbReference>
<keyword evidence="4" id="KW-0410">Iron transport</keyword>
<dbReference type="RefSeq" id="WP_006258383.1">
    <property type="nucleotide sequence ID" value="NZ_BCMQ01000015.1"/>
</dbReference>
<dbReference type="Gene3D" id="3.40.50.1980">
    <property type="entry name" value="Nitrogenase molybdenum iron protein domain"/>
    <property type="match status" value="2"/>
</dbReference>
<dbReference type="Pfam" id="PF01497">
    <property type="entry name" value="Peripla_BP_2"/>
    <property type="match status" value="1"/>
</dbReference>
<dbReference type="SUPFAM" id="SSF53807">
    <property type="entry name" value="Helical backbone' metal receptor"/>
    <property type="match status" value="1"/>
</dbReference>
<keyword evidence="4" id="KW-0406">Ion transport</keyword>
<protein>
    <submittedName>
        <fullName evidence="6">ABC transporter substrate-binding protein</fullName>
    </submittedName>
</protein>
<gene>
    <name evidence="6" type="ORF">AS202_17210</name>
</gene>
<evidence type="ECO:0000256" key="5">
    <source>
        <dbReference type="ARBA" id="ARBA00022729"/>
    </source>
</evidence>
<keyword evidence="4" id="KW-0408">Iron</keyword>